<name>A0ACC2HHS7_DALPE</name>
<organism evidence="1 2">
    <name type="scientific">Dallia pectoralis</name>
    <name type="common">Alaska blackfish</name>
    <dbReference type="NCBI Taxonomy" id="75939"/>
    <lineage>
        <taxon>Eukaryota</taxon>
        <taxon>Metazoa</taxon>
        <taxon>Chordata</taxon>
        <taxon>Craniata</taxon>
        <taxon>Vertebrata</taxon>
        <taxon>Euteleostomi</taxon>
        <taxon>Actinopterygii</taxon>
        <taxon>Neopterygii</taxon>
        <taxon>Teleostei</taxon>
        <taxon>Protacanthopterygii</taxon>
        <taxon>Esociformes</taxon>
        <taxon>Umbridae</taxon>
        <taxon>Dallia</taxon>
    </lineage>
</organism>
<comment type="caution">
    <text evidence="1">The sequence shown here is derived from an EMBL/GenBank/DDBJ whole genome shotgun (WGS) entry which is preliminary data.</text>
</comment>
<protein>
    <submittedName>
        <fullName evidence="1">Uncharacterized protein</fullName>
    </submittedName>
</protein>
<reference evidence="1" key="1">
    <citation type="submission" date="2021-05" db="EMBL/GenBank/DDBJ databases">
        <authorList>
            <person name="Pan Q."/>
            <person name="Jouanno E."/>
            <person name="Zahm M."/>
            <person name="Klopp C."/>
            <person name="Cabau C."/>
            <person name="Louis A."/>
            <person name="Berthelot C."/>
            <person name="Parey E."/>
            <person name="Roest Crollius H."/>
            <person name="Montfort J."/>
            <person name="Robinson-Rechavi M."/>
            <person name="Bouchez O."/>
            <person name="Lampietro C."/>
            <person name="Lopez Roques C."/>
            <person name="Donnadieu C."/>
            <person name="Postlethwait J."/>
            <person name="Bobe J."/>
            <person name="Dillon D."/>
            <person name="Chandos A."/>
            <person name="von Hippel F."/>
            <person name="Guiguen Y."/>
        </authorList>
    </citation>
    <scope>NUCLEOTIDE SEQUENCE</scope>
    <source>
        <strain evidence="1">YG-Jan2019</strain>
    </source>
</reference>
<sequence length="108" mass="12303">MGFHGEVQLREPRVCTKSLWYKRLKSQSPLLSPLLYPPLPPPRPFLFRGAHRRRRGRCVLPISILAGDQITHTSGPRRGRGIYPSYEDNDHTPPYGILCGVWSCGPLR</sequence>
<proteinExistence type="predicted"/>
<gene>
    <name evidence="1" type="ORF">DPEC_G00024850</name>
</gene>
<keyword evidence="2" id="KW-1185">Reference proteome</keyword>
<dbReference type="Proteomes" id="UP001157502">
    <property type="component" value="Chromosome 2"/>
</dbReference>
<evidence type="ECO:0000313" key="2">
    <source>
        <dbReference type="Proteomes" id="UP001157502"/>
    </source>
</evidence>
<dbReference type="EMBL" id="CM055729">
    <property type="protein sequence ID" value="KAJ8015315.1"/>
    <property type="molecule type" value="Genomic_DNA"/>
</dbReference>
<accession>A0ACC2HHS7</accession>
<evidence type="ECO:0000313" key="1">
    <source>
        <dbReference type="EMBL" id="KAJ8015315.1"/>
    </source>
</evidence>